<evidence type="ECO:0000313" key="3">
    <source>
        <dbReference type="EMBL" id="POG62856.1"/>
    </source>
</evidence>
<comment type="caution">
    <text evidence="3">The sequence shown here is derived from an EMBL/GenBank/DDBJ whole genome shotgun (WGS) entry which is preliminary data.</text>
</comment>
<protein>
    <recommendedName>
        <fullName evidence="2">Integrase core domain-containing protein</fullName>
    </recommendedName>
</protein>
<dbReference type="PANTHER" id="PTHR46791:SF5">
    <property type="entry name" value="CLR5 DOMAIN-CONTAINING PROTEIN-RELATED"/>
    <property type="match status" value="1"/>
</dbReference>
<dbReference type="EMBL" id="AUPC02000286">
    <property type="protein sequence ID" value="POG62856.1"/>
    <property type="molecule type" value="Genomic_DNA"/>
</dbReference>
<feature type="transmembrane region" description="Helical" evidence="1">
    <location>
        <begin position="35"/>
        <end position="52"/>
    </location>
</feature>
<evidence type="ECO:0000313" key="4">
    <source>
        <dbReference type="Proteomes" id="UP000018888"/>
    </source>
</evidence>
<proteinExistence type="predicted"/>
<feature type="domain" description="Integrase core" evidence="2">
    <location>
        <begin position="48"/>
        <end position="160"/>
    </location>
</feature>
<name>A0A2P4PBT5_RHIID</name>
<keyword evidence="1" id="KW-0812">Transmembrane</keyword>
<reference evidence="3 4" key="2">
    <citation type="journal article" date="2018" name="New Phytol.">
        <title>High intraspecific genome diversity in the model arbuscular mycorrhizal symbiont Rhizophagus irregularis.</title>
        <authorList>
            <person name="Chen E.C.H."/>
            <person name="Morin E."/>
            <person name="Beaudet D."/>
            <person name="Noel J."/>
            <person name="Yildirir G."/>
            <person name="Ndikumana S."/>
            <person name="Charron P."/>
            <person name="St-Onge C."/>
            <person name="Giorgi J."/>
            <person name="Kruger M."/>
            <person name="Marton T."/>
            <person name="Ropars J."/>
            <person name="Grigoriev I.V."/>
            <person name="Hainaut M."/>
            <person name="Henrissat B."/>
            <person name="Roux C."/>
            <person name="Martin F."/>
            <person name="Corradi N."/>
        </authorList>
    </citation>
    <scope>NUCLEOTIDE SEQUENCE [LARGE SCALE GENOMIC DNA]</scope>
    <source>
        <strain evidence="3 4">DAOM 197198</strain>
    </source>
</reference>
<keyword evidence="4" id="KW-1185">Reference proteome</keyword>
<gene>
    <name evidence="3" type="ORF">GLOIN_2v1882586</name>
</gene>
<dbReference type="VEuPathDB" id="FungiDB:RhiirFUN_024372"/>
<dbReference type="AlphaFoldDB" id="A0A2P4PBT5"/>
<organism evidence="3 4">
    <name type="scientific">Rhizophagus irregularis (strain DAOM 181602 / DAOM 197198 / MUCL 43194)</name>
    <name type="common">Arbuscular mycorrhizal fungus</name>
    <name type="synonym">Glomus intraradices</name>
    <dbReference type="NCBI Taxonomy" id="747089"/>
    <lineage>
        <taxon>Eukaryota</taxon>
        <taxon>Fungi</taxon>
        <taxon>Fungi incertae sedis</taxon>
        <taxon>Mucoromycota</taxon>
        <taxon>Glomeromycotina</taxon>
        <taxon>Glomeromycetes</taxon>
        <taxon>Glomerales</taxon>
        <taxon>Glomeraceae</taxon>
        <taxon>Rhizophagus</taxon>
    </lineage>
</organism>
<dbReference type="PANTHER" id="PTHR46791">
    <property type="entry name" value="EXPRESSED PROTEIN"/>
    <property type="match status" value="1"/>
</dbReference>
<feature type="domain" description="Integrase core" evidence="2">
    <location>
        <begin position="2"/>
        <end position="40"/>
    </location>
</feature>
<keyword evidence="1" id="KW-0472">Membrane</keyword>
<keyword evidence="1" id="KW-1133">Transmembrane helix</keyword>
<reference evidence="3 4" key="1">
    <citation type="journal article" date="2013" name="Proc. Natl. Acad. Sci. U.S.A.">
        <title>Genome of an arbuscular mycorrhizal fungus provides insight into the oldest plant symbiosis.</title>
        <authorList>
            <person name="Tisserant E."/>
            <person name="Malbreil M."/>
            <person name="Kuo A."/>
            <person name="Kohler A."/>
            <person name="Symeonidi A."/>
            <person name="Balestrini R."/>
            <person name="Charron P."/>
            <person name="Duensing N."/>
            <person name="Frei Dit Frey N."/>
            <person name="Gianinazzi-Pearson V."/>
            <person name="Gilbert L.B."/>
            <person name="Handa Y."/>
            <person name="Herr J.R."/>
            <person name="Hijri M."/>
            <person name="Koul R."/>
            <person name="Kawaguchi M."/>
            <person name="Krajinski F."/>
            <person name="Lammers P.J."/>
            <person name="Masclaux F.G."/>
            <person name="Murat C."/>
            <person name="Morin E."/>
            <person name="Ndikumana S."/>
            <person name="Pagni M."/>
            <person name="Petitpierre D."/>
            <person name="Requena N."/>
            <person name="Rosikiewicz P."/>
            <person name="Riley R."/>
            <person name="Saito K."/>
            <person name="San Clemente H."/>
            <person name="Shapiro H."/>
            <person name="van Tuinen D."/>
            <person name="Becard G."/>
            <person name="Bonfante P."/>
            <person name="Paszkowski U."/>
            <person name="Shachar-Hill Y.Y."/>
            <person name="Tuskan G.A."/>
            <person name="Young P.W."/>
            <person name="Sanders I.R."/>
            <person name="Henrissat B."/>
            <person name="Rensing S.A."/>
            <person name="Grigoriev I.V."/>
            <person name="Corradi N."/>
            <person name="Roux C."/>
            <person name="Martin F."/>
        </authorList>
    </citation>
    <scope>NUCLEOTIDE SEQUENCE [LARGE SCALE GENOMIC DNA]</scope>
    <source>
        <strain evidence="3 4">DAOM 197198</strain>
    </source>
</reference>
<sequence>MHVQGPNFVWSNDGYDKLHHWEFYIHRCIDAYSRYIIWIYVVVFLGIIPHVIRADLDVEYNLMALVQMLVHENHNDVRAGSLSWRYGNSTSNQRIEAWWSFLRKYISQFWIELFTEIEAAGEWNYFDYINRLDALFFVFMPLLIQELSEFRLKWNTHDAKSHCPSGEYFTLQRTSELDSIVKNILYNIGDPKIDITNARQVYYILRTYLHELSD</sequence>
<dbReference type="InterPro" id="IPR058913">
    <property type="entry name" value="Integrase_dom_put"/>
</dbReference>
<dbReference type="Proteomes" id="UP000018888">
    <property type="component" value="Unassembled WGS sequence"/>
</dbReference>
<dbReference type="Pfam" id="PF24764">
    <property type="entry name" value="rva_4"/>
    <property type="match status" value="2"/>
</dbReference>
<accession>A0A2P4PBT5</accession>
<evidence type="ECO:0000256" key="1">
    <source>
        <dbReference type="SAM" id="Phobius"/>
    </source>
</evidence>
<evidence type="ECO:0000259" key="2">
    <source>
        <dbReference type="Pfam" id="PF24764"/>
    </source>
</evidence>